<keyword evidence="3" id="KW-0813">Transport</keyword>
<name>A0A4P6F8V6_9MICO</name>
<dbReference type="KEGG" id="xya:ET471_12685"/>
<dbReference type="SMART" id="SM00382">
    <property type="entry name" value="AAA"/>
    <property type="match status" value="1"/>
</dbReference>
<evidence type="ECO:0000313" key="10">
    <source>
        <dbReference type="Proteomes" id="UP000292118"/>
    </source>
</evidence>
<comment type="similarity">
    <text evidence="2">Belongs to the ABC transporter superfamily.</text>
</comment>
<evidence type="ECO:0000313" key="9">
    <source>
        <dbReference type="EMBL" id="QAY70769.1"/>
    </source>
</evidence>
<dbReference type="RefSeq" id="WP_129188839.1">
    <property type="nucleotide sequence ID" value="NZ_CP035493.1"/>
</dbReference>
<dbReference type="GO" id="GO:0005886">
    <property type="term" value="C:plasma membrane"/>
    <property type="evidence" value="ECO:0007669"/>
    <property type="project" value="UniProtKB-SubCell"/>
</dbReference>
<comment type="subcellular location">
    <subcellularLocation>
        <location evidence="1">Cell membrane</location>
        <topology evidence="1">Peripheral membrane protein</topology>
    </subcellularLocation>
</comment>
<dbReference type="EMBL" id="CP035493">
    <property type="protein sequence ID" value="QAY70769.1"/>
    <property type="molecule type" value="Genomic_DNA"/>
</dbReference>
<dbReference type="InterPro" id="IPR050388">
    <property type="entry name" value="ABC_Ni/Peptide_Import"/>
</dbReference>
<organism evidence="9 10">
    <name type="scientific">Xylanimonas protaetiae</name>
    <dbReference type="NCBI Taxonomy" id="2509457"/>
    <lineage>
        <taxon>Bacteria</taxon>
        <taxon>Bacillati</taxon>
        <taxon>Actinomycetota</taxon>
        <taxon>Actinomycetes</taxon>
        <taxon>Micrococcales</taxon>
        <taxon>Promicromonosporaceae</taxon>
        <taxon>Xylanimonas</taxon>
    </lineage>
</organism>
<dbReference type="PANTHER" id="PTHR43297">
    <property type="entry name" value="OLIGOPEPTIDE TRANSPORT ATP-BINDING PROTEIN APPD"/>
    <property type="match status" value="1"/>
</dbReference>
<reference evidence="9 10" key="1">
    <citation type="submission" date="2019-01" db="EMBL/GenBank/DDBJ databases">
        <title>Genome sequencing of strain FW10M-9.</title>
        <authorList>
            <person name="Heo J."/>
            <person name="Kim S.-J."/>
            <person name="Kim J.-S."/>
            <person name="Hong S.-B."/>
            <person name="Kwon S.-W."/>
        </authorList>
    </citation>
    <scope>NUCLEOTIDE SEQUENCE [LARGE SCALE GENOMIC DNA]</scope>
    <source>
        <strain evidence="9 10">FW10M-9</strain>
    </source>
</reference>
<dbReference type="InterPro" id="IPR017871">
    <property type="entry name" value="ABC_transporter-like_CS"/>
</dbReference>
<accession>A0A4P6F8V6</accession>
<protein>
    <submittedName>
        <fullName evidence="9">ABC transporter ATP-binding protein</fullName>
    </submittedName>
</protein>
<evidence type="ECO:0000256" key="1">
    <source>
        <dbReference type="ARBA" id="ARBA00004202"/>
    </source>
</evidence>
<proteinExistence type="inferred from homology"/>
<keyword evidence="6 9" id="KW-0067">ATP-binding</keyword>
<dbReference type="CDD" id="cd03257">
    <property type="entry name" value="ABC_NikE_OppD_transporters"/>
    <property type="match status" value="1"/>
</dbReference>
<dbReference type="InterPro" id="IPR003593">
    <property type="entry name" value="AAA+_ATPase"/>
</dbReference>
<dbReference type="Pfam" id="PF00005">
    <property type="entry name" value="ABC_tran"/>
    <property type="match status" value="1"/>
</dbReference>
<feature type="domain" description="ABC transporter" evidence="8">
    <location>
        <begin position="6"/>
        <end position="254"/>
    </location>
</feature>
<dbReference type="PANTHER" id="PTHR43297:SF2">
    <property type="entry name" value="DIPEPTIDE TRANSPORT ATP-BINDING PROTEIN DPPD"/>
    <property type="match status" value="1"/>
</dbReference>
<keyword evidence="7" id="KW-0472">Membrane</keyword>
<dbReference type="Pfam" id="PF08352">
    <property type="entry name" value="oligo_HPY"/>
    <property type="match status" value="1"/>
</dbReference>
<dbReference type="GO" id="GO:0015833">
    <property type="term" value="P:peptide transport"/>
    <property type="evidence" value="ECO:0007669"/>
    <property type="project" value="InterPro"/>
</dbReference>
<keyword evidence="4" id="KW-1003">Cell membrane</keyword>
<dbReference type="InterPro" id="IPR027417">
    <property type="entry name" value="P-loop_NTPase"/>
</dbReference>
<evidence type="ECO:0000256" key="6">
    <source>
        <dbReference type="ARBA" id="ARBA00022840"/>
    </source>
</evidence>
<dbReference type="PROSITE" id="PS00211">
    <property type="entry name" value="ABC_TRANSPORTER_1"/>
    <property type="match status" value="1"/>
</dbReference>
<keyword evidence="5" id="KW-0547">Nucleotide-binding</keyword>
<evidence type="ECO:0000259" key="8">
    <source>
        <dbReference type="PROSITE" id="PS50893"/>
    </source>
</evidence>
<dbReference type="SUPFAM" id="SSF52540">
    <property type="entry name" value="P-loop containing nucleoside triphosphate hydrolases"/>
    <property type="match status" value="1"/>
</dbReference>
<evidence type="ECO:0000256" key="4">
    <source>
        <dbReference type="ARBA" id="ARBA00022475"/>
    </source>
</evidence>
<sequence>MTPPLLEVDDLHVSFATDAGRVQAVRGVSFALQPGEVLAVVGESGSGKSVTARAILGLLARNGRVDAGAVRLRGRDLTRASERELRRVRGKDVSMVFQDPMTCLDPTMPVGRQVMEPLRHHTRASRAEARAAAAELLDRVGIDPARMRQYPHQFSGGQRQRIALAIALVNSPDVVLADEPTTALDVSVQAQILDLLAELRRTTGTALVFVTHDLGVVASVADHVAVMYAGRIVELGTTREVFYHPQHPYTWGLLGSLPTADTGRLATIPGSPPSLLDPPPGDAFAARNPYAVERDHVEAPPFFDVSPTHRAATWLLAPDAPAVEPPADVSARWDRWEAGR</sequence>
<dbReference type="OrthoDB" id="8481147at2"/>
<dbReference type="FunFam" id="3.40.50.300:FF:000016">
    <property type="entry name" value="Oligopeptide ABC transporter ATP-binding component"/>
    <property type="match status" value="1"/>
</dbReference>
<dbReference type="PROSITE" id="PS50893">
    <property type="entry name" value="ABC_TRANSPORTER_2"/>
    <property type="match status" value="1"/>
</dbReference>
<gene>
    <name evidence="9" type="ORF">ET471_12685</name>
</gene>
<evidence type="ECO:0000256" key="5">
    <source>
        <dbReference type="ARBA" id="ARBA00022741"/>
    </source>
</evidence>
<evidence type="ECO:0000256" key="7">
    <source>
        <dbReference type="ARBA" id="ARBA00023136"/>
    </source>
</evidence>
<dbReference type="InterPro" id="IPR003439">
    <property type="entry name" value="ABC_transporter-like_ATP-bd"/>
</dbReference>
<evidence type="ECO:0000256" key="2">
    <source>
        <dbReference type="ARBA" id="ARBA00005417"/>
    </source>
</evidence>
<dbReference type="GO" id="GO:0005524">
    <property type="term" value="F:ATP binding"/>
    <property type="evidence" value="ECO:0007669"/>
    <property type="project" value="UniProtKB-KW"/>
</dbReference>
<dbReference type="InterPro" id="IPR013563">
    <property type="entry name" value="Oligopep_ABC_C"/>
</dbReference>
<dbReference type="Proteomes" id="UP000292118">
    <property type="component" value="Chromosome"/>
</dbReference>
<evidence type="ECO:0000256" key="3">
    <source>
        <dbReference type="ARBA" id="ARBA00022448"/>
    </source>
</evidence>
<dbReference type="NCBIfam" id="TIGR01727">
    <property type="entry name" value="oligo_HPY"/>
    <property type="match status" value="1"/>
</dbReference>
<dbReference type="GO" id="GO:0016887">
    <property type="term" value="F:ATP hydrolysis activity"/>
    <property type="evidence" value="ECO:0007669"/>
    <property type="project" value="InterPro"/>
</dbReference>
<dbReference type="AlphaFoldDB" id="A0A4P6F8V6"/>
<dbReference type="Gene3D" id="3.40.50.300">
    <property type="entry name" value="P-loop containing nucleotide triphosphate hydrolases"/>
    <property type="match status" value="1"/>
</dbReference>
<keyword evidence="10" id="KW-1185">Reference proteome</keyword>